<proteinExistence type="predicted"/>
<dbReference type="AlphaFoldDB" id="A0AA38Y6B8"/>
<evidence type="ECO:0000256" key="1">
    <source>
        <dbReference type="SAM" id="MobiDB-lite"/>
    </source>
</evidence>
<dbReference type="EMBL" id="JAPDRN010000026">
    <property type="protein sequence ID" value="KAJ9637008.1"/>
    <property type="molecule type" value="Genomic_DNA"/>
</dbReference>
<gene>
    <name evidence="2" type="ORF">H2204_004931</name>
</gene>
<dbReference type="Proteomes" id="UP001172681">
    <property type="component" value="Unassembled WGS sequence"/>
</dbReference>
<protein>
    <submittedName>
        <fullName evidence="2">Uncharacterized protein</fullName>
    </submittedName>
</protein>
<feature type="compositionally biased region" description="Acidic residues" evidence="1">
    <location>
        <begin position="114"/>
        <end position="157"/>
    </location>
</feature>
<comment type="caution">
    <text evidence="2">The sequence shown here is derived from an EMBL/GenBank/DDBJ whole genome shotgun (WGS) entry which is preliminary data.</text>
</comment>
<keyword evidence="3" id="KW-1185">Reference proteome</keyword>
<sequence length="186" mass="20618">METLAYKLTWLSKWKLQCESSLGDPSFTKLIGHYSVYQRTAQYLNDHDDSSSEATAVDLDYTGSGMEDFDWPEDASEMYSFSSGLSDDPLAPSSLHDKTDVAVGTNMSSSVVVSEDEIQLGNEDDDDSDPFSDPEANEFSSDEEDTSSDSSVEELEDRDCPPPPSPKTVCEIPRPTRPRPRIVRCP</sequence>
<organism evidence="2 3">
    <name type="scientific">Knufia peltigerae</name>
    <dbReference type="NCBI Taxonomy" id="1002370"/>
    <lineage>
        <taxon>Eukaryota</taxon>
        <taxon>Fungi</taxon>
        <taxon>Dikarya</taxon>
        <taxon>Ascomycota</taxon>
        <taxon>Pezizomycotina</taxon>
        <taxon>Eurotiomycetes</taxon>
        <taxon>Chaetothyriomycetidae</taxon>
        <taxon>Chaetothyriales</taxon>
        <taxon>Trichomeriaceae</taxon>
        <taxon>Knufia</taxon>
    </lineage>
</organism>
<feature type="region of interest" description="Disordered" evidence="1">
    <location>
        <begin position="78"/>
        <end position="186"/>
    </location>
</feature>
<accession>A0AA38Y6B8</accession>
<reference evidence="2" key="1">
    <citation type="submission" date="2022-10" db="EMBL/GenBank/DDBJ databases">
        <title>Culturing micro-colonial fungi from biological soil crusts in the Mojave desert and describing Neophaeococcomyces mojavensis, and introducing the new genera and species Taxawa tesnikishii.</title>
        <authorList>
            <person name="Kurbessoian T."/>
            <person name="Stajich J.E."/>
        </authorList>
    </citation>
    <scope>NUCLEOTIDE SEQUENCE</scope>
    <source>
        <strain evidence="2">TK_35</strain>
    </source>
</reference>
<evidence type="ECO:0000313" key="3">
    <source>
        <dbReference type="Proteomes" id="UP001172681"/>
    </source>
</evidence>
<evidence type="ECO:0000313" key="2">
    <source>
        <dbReference type="EMBL" id="KAJ9637008.1"/>
    </source>
</evidence>
<feature type="compositionally biased region" description="Basic residues" evidence="1">
    <location>
        <begin position="176"/>
        <end position="186"/>
    </location>
</feature>
<name>A0AA38Y6B8_9EURO</name>